<dbReference type="EMBL" id="JAPZVP010000006">
    <property type="protein sequence ID" value="MDA1359771.1"/>
    <property type="molecule type" value="Genomic_DNA"/>
</dbReference>
<keyword evidence="4" id="KW-1185">Reference proteome</keyword>
<dbReference type="Proteomes" id="UP001146067">
    <property type="component" value="Unassembled WGS sequence"/>
</dbReference>
<gene>
    <name evidence="3" type="ORF">O1R50_09065</name>
</gene>
<name>A0A9X3SQ64_9ACTN</name>
<evidence type="ECO:0000256" key="1">
    <source>
        <dbReference type="SAM" id="Phobius"/>
    </source>
</evidence>
<evidence type="ECO:0000313" key="4">
    <source>
        <dbReference type="Proteomes" id="UP001146067"/>
    </source>
</evidence>
<reference evidence="3" key="1">
    <citation type="submission" date="2022-12" db="EMBL/GenBank/DDBJ databases">
        <title>Gycomyces niveus sp.nov.,a novel actinomycete isolated from soil in Shouguan.</title>
        <authorList>
            <person name="Yang X."/>
        </authorList>
    </citation>
    <scope>NUCLEOTIDE SEQUENCE</scope>
    <source>
        <strain evidence="3">NEAU-A15</strain>
    </source>
</reference>
<accession>A0A9X3SQ64</accession>
<evidence type="ECO:0000259" key="2">
    <source>
        <dbReference type="Pfam" id="PF07811"/>
    </source>
</evidence>
<dbReference type="AlphaFoldDB" id="A0A9X3SQ64"/>
<feature type="domain" description="TadE-like" evidence="2">
    <location>
        <begin position="23"/>
        <end position="65"/>
    </location>
</feature>
<evidence type="ECO:0000313" key="3">
    <source>
        <dbReference type="EMBL" id="MDA1359771.1"/>
    </source>
</evidence>
<dbReference type="InterPro" id="IPR012495">
    <property type="entry name" value="TadE-like_dom"/>
</dbReference>
<comment type="caution">
    <text evidence="3">The sequence shown here is derived from an EMBL/GenBank/DDBJ whole genome shotgun (WGS) entry which is preliminary data.</text>
</comment>
<dbReference type="Pfam" id="PF07811">
    <property type="entry name" value="TadE"/>
    <property type="match status" value="1"/>
</dbReference>
<dbReference type="RefSeq" id="WP_270109654.1">
    <property type="nucleotide sequence ID" value="NZ_JAPZVP010000006.1"/>
</dbReference>
<proteinExistence type="predicted"/>
<organism evidence="3 4">
    <name type="scientific">Glycomyces luteolus</name>
    <dbReference type="NCBI Taxonomy" id="2670330"/>
    <lineage>
        <taxon>Bacteria</taxon>
        <taxon>Bacillati</taxon>
        <taxon>Actinomycetota</taxon>
        <taxon>Actinomycetes</taxon>
        <taxon>Glycomycetales</taxon>
        <taxon>Glycomycetaceae</taxon>
        <taxon>Glycomyces</taxon>
    </lineage>
</organism>
<sequence length="144" mass="14474">MRERDPFLTAPPGLAPRRRSDAGSAAVELVLMAPILIALTLLIVAAGQIVQGRIDTDGAAHAAARAASLEHTMAAAQSAAETAATASMGDQCGSATVGLAGDLEPGGTVTATLSCTISVDSPVWSSYEVTSTASSPVDAWRGEP</sequence>
<feature type="transmembrane region" description="Helical" evidence="1">
    <location>
        <begin position="25"/>
        <end position="46"/>
    </location>
</feature>
<keyword evidence="1" id="KW-0472">Membrane</keyword>
<keyword evidence="1" id="KW-1133">Transmembrane helix</keyword>
<keyword evidence="1" id="KW-0812">Transmembrane</keyword>
<protein>
    <submittedName>
        <fullName evidence="3">Pilus assembly protein</fullName>
    </submittedName>
</protein>